<evidence type="ECO:0000259" key="4">
    <source>
        <dbReference type="Pfam" id="PF00685"/>
    </source>
</evidence>
<protein>
    <recommendedName>
        <fullName evidence="3">Sulfotransferase</fullName>
        <ecNumber evidence="3">2.8.2.-</ecNumber>
    </recommendedName>
</protein>
<evidence type="ECO:0000256" key="2">
    <source>
        <dbReference type="ARBA" id="ARBA00022679"/>
    </source>
</evidence>
<accession>A0AAN8UPZ0</accession>
<dbReference type="EMBL" id="JBAMMX010000020">
    <property type="protein sequence ID" value="KAK6921038.1"/>
    <property type="molecule type" value="Genomic_DNA"/>
</dbReference>
<evidence type="ECO:0000313" key="5">
    <source>
        <dbReference type="EMBL" id="KAK6921038.1"/>
    </source>
</evidence>
<organism evidence="5 6">
    <name type="scientific">Dillenia turbinata</name>
    <dbReference type="NCBI Taxonomy" id="194707"/>
    <lineage>
        <taxon>Eukaryota</taxon>
        <taxon>Viridiplantae</taxon>
        <taxon>Streptophyta</taxon>
        <taxon>Embryophyta</taxon>
        <taxon>Tracheophyta</taxon>
        <taxon>Spermatophyta</taxon>
        <taxon>Magnoliopsida</taxon>
        <taxon>eudicotyledons</taxon>
        <taxon>Gunneridae</taxon>
        <taxon>Pentapetalae</taxon>
        <taxon>Dilleniales</taxon>
        <taxon>Dilleniaceae</taxon>
        <taxon>Dillenia</taxon>
    </lineage>
</organism>
<dbReference type="PANTHER" id="PTHR11783">
    <property type="entry name" value="SULFOTRANSFERASE SULT"/>
    <property type="match status" value="1"/>
</dbReference>
<gene>
    <name evidence="5" type="ORF">RJ641_014716</name>
</gene>
<evidence type="ECO:0000256" key="3">
    <source>
        <dbReference type="RuleBase" id="RU361155"/>
    </source>
</evidence>
<evidence type="ECO:0000313" key="6">
    <source>
        <dbReference type="Proteomes" id="UP001370490"/>
    </source>
</evidence>
<comment type="similarity">
    <text evidence="1 3">Belongs to the sulfotransferase 1 family.</text>
</comment>
<dbReference type="InterPro" id="IPR027417">
    <property type="entry name" value="P-loop_NTPase"/>
</dbReference>
<feature type="domain" description="Sulfotransferase" evidence="4">
    <location>
        <begin position="71"/>
        <end position="330"/>
    </location>
</feature>
<keyword evidence="6" id="KW-1185">Reference proteome</keyword>
<dbReference type="EC" id="2.8.2.-" evidence="3"/>
<proteinExistence type="inferred from homology"/>
<dbReference type="Gene3D" id="3.40.50.300">
    <property type="entry name" value="P-loop containing nucleotide triphosphate hydrolases"/>
    <property type="match status" value="1"/>
</dbReference>
<evidence type="ECO:0000256" key="1">
    <source>
        <dbReference type="ARBA" id="ARBA00005771"/>
    </source>
</evidence>
<sequence length="339" mass="38693">MASTGTSEQCNIIEETVHEEINKRFEELIATLPSDRGFIAPTLFNYQGFWYPPISVFKGVLLMQNHFKARPTDIFLTSSLKSGTTWLKAIMFSTMNRFKFDFASHPLLTTGPHDCIPHLAAYITDHDVAAMPPPRLFASHSAYPLLPKSVRESSDCKIVYICRNPKDVFVSLYFFAMKLRPPMLPPISMEEAFDLFCRGVSEFGPYFEHVLSYWKASLESPQKILLLKYEEMRNDTVKHVKQLAEFLGKPFSAEEEREGVIEEIVKLCSFEKLTSLEVNKTGKVAFVPEILIGNDNFFRKGQVGDSTNHLTPEMIERLDKITEEKLKGTGFTFGESKKY</sequence>
<reference evidence="5 6" key="1">
    <citation type="submission" date="2023-12" db="EMBL/GenBank/DDBJ databases">
        <title>A high-quality genome assembly for Dillenia turbinata (Dilleniales).</title>
        <authorList>
            <person name="Chanderbali A."/>
        </authorList>
    </citation>
    <scope>NUCLEOTIDE SEQUENCE [LARGE SCALE GENOMIC DNA]</scope>
    <source>
        <strain evidence="5">LSX21</strain>
        <tissue evidence="5">Leaf</tissue>
    </source>
</reference>
<dbReference type="Pfam" id="PF00685">
    <property type="entry name" value="Sulfotransfer_1"/>
    <property type="match status" value="1"/>
</dbReference>
<keyword evidence="2 3" id="KW-0808">Transferase</keyword>
<comment type="caution">
    <text evidence="5">The sequence shown here is derived from an EMBL/GenBank/DDBJ whole genome shotgun (WGS) entry which is preliminary data.</text>
</comment>
<name>A0AAN8UPZ0_9MAGN</name>
<dbReference type="Proteomes" id="UP001370490">
    <property type="component" value="Unassembled WGS sequence"/>
</dbReference>
<dbReference type="SUPFAM" id="SSF52540">
    <property type="entry name" value="P-loop containing nucleoside triphosphate hydrolases"/>
    <property type="match status" value="1"/>
</dbReference>
<dbReference type="InterPro" id="IPR000863">
    <property type="entry name" value="Sulfotransferase_dom"/>
</dbReference>
<dbReference type="AlphaFoldDB" id="A0AAN8UPZ0"/>
<dbReference type="GO" id="GO:0008146">
    <property type="term" value="F:sulfotransferase activity"/>
    <property type="evidence" value="ECO:0007669"/>
    <property type="project" value="InterPro"/>
</dbReference>